<dbReference type="GO" id="GO:0005506">
    <property type="term" value="F:iron ion binding"/>
    <property type="evidence" value="ECO:0007669"/>
    <property type="project" value="InterPro"/>
</dbReference>
<evidence type="ECO:0000256" key="8">
    <source>
        <dbReference type="ARBA" id="ARBA00023004"/>
    </source>
</evidence>
<dbReference type="SUPFAM" id="SSF48264">
    <property type="entry name" value="Cytochrome P450"/>
    <property type="match status" value="1"/>
</dbReference>
<dbReference type="ExpressionAtlas" id="H1A984">
    <property type="expression patterns" value="differential"/>
</dbReference>
<evidence type="ECO:0000256" key="12">
    <source>
        <dbReference type="RuleBase" id="RU000461"/>
    </source>
</evidence>
<protein>
    <submittedName>
        <fullName evidence="14">Cytochrome P450 monooxygenase</fullName>
    </submittedName>
</protein>
<dbReference type="Pfam" id="PF00067">
    <property type="entry name" value="p450"/>
    <property type="match status" value="1"/>
</dbReference>
<proteinExistence type="evidence at transcript level"/>
<dbReference type="PANTHER" id="PTHR24282:SF255">
    <property type="entry name" value="CYTOCHROME P450 72A11-RELATED"/>
    <property type="match status" value="1"/>
</dbReference>
<keyword evidence="3 11" id="KW-0349">Heme</keyword>
<keyword evidence="9 12" id="KW-0503">Monooxygenase</keyword>
<evidence type="ECO:0000256" key="9">
    <source>
        <dbReference type="ARBA" id="ARBA00023033"/>
    </source>
</evidence>
<dbReference type="PRINTS" id="PR00463">
    <property type="entry name" value="EP450I"/>
</dbReference>
<dbReference type="InterPro" id="IPR001128">
    <property type="entry name" value="Cyt_P450"/>
</dbReference>
<keyword evidence="10 13" id="KW-0472">Membrane</keyword>
<gene>
    <name evidence="14" type="primary">CYP72A67v2</name>
</gene>
<dbReference type="InterPro" id="IPR002401">
    <property type="entry name" value="Cyt_P450_E_grp-I"/>
</dbReference>
<evidence type="ECO:0000256" key="3">
    <source>
        <dbReference type="ARBA" id="ARBA00022617"/>
    </source>
</evidence>
<keyword evidence="6 13" id="KW-1133">Transmembrane helix</keyword>
<dbReference type="FunFam" id="1.10.630.10:FF:000029">
    <property type="entry name" value="Cytochrome P450 734A1"/>
    <property type="match status" value="1"/>
</dbReference>
<comment type="cofactor">
    <cofactor evidence="11">
        <name>heme</name>
        <dbReference type="ChEBI" id="CHEBI:30413"/>
    </cofactor>
</comment>
<dbReference type="GO" id="GO:0020037">
    <property type="term" value="F:heme binding"/>
    <property type="evidence" value="ECO:0007669"/>
    <property type="project" value="InterPro"/>
</dbReference>
<evidence type="ECO:0000256" key="10">
    <source>
        <dbReference type="ARBA" id="ARBA00023136"/>
    </source>
</evidence>
<keyword evidence="4 13" id="KW-0812">Transmembrane</keyword>
<keyword evidence="5 11" id="KW-0479">Metal-binding</keyword>
<evidence type="ECO:0000256" key="7">
    <source>
        <dbReference type="ARBA" id="ARBA00023002"/>
    </source>
</evidence>
<dbReference type="Gene3D" id="1.10.630.10">
    <property type="entry name" value="Cytochrome P450"/>
    <property type="match status" value="1"/>
</dbReference>
<feature type="transmembrane region" description="Helical" evidence="13">
    <location>
        <begin position="6"/>
        <end position="32"/>
    </location>
</feature>
<dbReference type="GO" id="GO:0016020">
    <property type="term" value="C:membrane"/>
    <property type="evidence" value="ECO:0007669"/>
    <property type="project" value="UniProtKB-SubCell"/>
</dbReference>
<dbReference type="InterPro" id="IPR017972">
    <property type="entry name" value="Cyt_P450_CS"/>
</dbReference>
<evidence type="ECO:0000256" key="13">
    <source>
        <dbReference type="SAM" id="Phobius"/>
    </source>
</evidence>
<evidence type="ECO:0000256" key="6">
    <source>
        <dbReference type="ARBA" id="ARBA00022989"/>
    </source>
</evidence>
<keyword evidence="8 11" id="KW-0408">Iron</keyword>
<organism evidence="14">
    <name type="scientific">Medicago truncatula</name>
    <name type="common">Barrel medic</name>
    <name type="synonym">Medicago tribuloides</name>
    <dbReference type="NCBI Taxonomy" id="3880"/>
    <lineage>
        <taxon>Eukaryota</taxon>
        <taxon>Viridiplantae</taxon>
        <taxon>Streptophyta</taxon>
        <taxon>Embryophyta</taxon>
        <taxon>Tracheophyta</taxon>
        <taxon>Spermatophyta</taxon>
        <taxon>Magnoliopsida</taxon>
        <taxon>eudicotyledons</taxon>
        <taxon>Gunneridae</taxon>
        <taxon>Pentapetalae</taxon>
        <taxon>rosids</taxon>
        <taxon>fabids</taxon>
        <taxon>Fabales</taxon>
        <taxon>Fabaceae</taxon>
        <taxon>Papilionoideae</taxon>
        <taxon>50 kb inversion clade</taxon>
        <taxon>NPAAA clade</taxon>
        <taxon>Hologalegina</taxon>
        <taxon>IRL clade</taxon>
        <taxon>Trifolieae</taxon>
        <taxon>Medicago</taxon>
    </lineage>
</organism>
<evidence type="ECO:0000256" key="5">
    <source>
        <dbReference type="ARBA" id="ARBA00022723"/>
    </source>
</evidence>
<evidence type="ECO:0000256" key="2">
    <source>
        <dbReference type="ARBA" id="ARBA00010617"/>
    </source>
</evidence>
<dbReference type="InterPro" id="IPR050665">
    <property type="entry name" value="Cytochrome_P450_Monooxygen"/>
</dbReference>
<dbReference type="CDD" id="cd20642">
    <property type="entry name" value="CYP72"/>
    <property type="match status" value="1"/>
</dbReference>
<dbReference type="GO" id="GO:0016709">
    <property type="term" value="F:oxidoreductase activity, acting on paired donors, with incorporation or reduction of molecular oxygen, NAD(P)H as one donor, and incorporation of one atom of oxygen"/>
    <property type="evidence" value="ECO:0007669"/>
    <property type="project" value="UniProtKB-ARBA"/>
</dbReference>
<accession>H1A984</accession>
<evidence type="ECO:0000256" key="11">
    <source>
        <dbReference type="PIRSR" id="PIRSR602401-1"/>
    </source>
</evidence>
<evidence type="ECO:0000256" key="4">
    <source>
        <dbReference type="ARBA" id="ARBA00022692"/>
    </source>
</evidence>
<dbReference type="PANTHER" id="PTHR24282">
    <property type="entry name" value="CYTOCHROME P450 FAMILY MEMBER"/>
    <property type="match status" value="1"/>
</dbReference>
<keyword evidence="7 12" id="KW-0560">Oxidoreductase</keyword>
<comment type="subcellular location">
    <subcellularLocation>
        <location evidence="1">Membrane</location>
        <topology evidence="1">Single-pass membrane protein</topology>
    </subcellularLocation>
</comment>
<dbReference type="AlphaFoldDB" id="H1A984"/>
<dbReference type="InterPro" id="IPR036396">
    <property type="entry name" value="Cyt_P450_sf"/>
</dbReference>
<dbReference type="EMBL" id="AB558149">
    <property type="protein sequence ID" value="BAL45203.1"/>
    <property type="molecule type" value="mRNA"/>
</dbReference>
<evidence type="ECO:0000313" key="14">
    <source>
        <dbReference type="EMBL" id="BAL45203.1"/>
    </source>
</evidence>
<dbReference type="PROSITE" id="PS00086">
    <property type="entry name" value="CYTOCHROME_P450"/>
    <property type="match status" value="1"/>
</dbReference>
<reference evidence="14" key="1">
    <citation type="journal article" date="2011" name="Plant Cell">
        <title>Triterpene Functional Genomics in Licorice for Identification of CYP72A154 Involved in the Biosynthesis of Glycyrrhizin.</title>
        <authorList>
            <person name="Seki H."/>
            <person name="Sawai S."/>
            <person name="Ohyama K."/>
            <person name="Mizutani M."/>
            <person name="Ohnishi T."/>
            <person name="Sudo H."/>
            <person name="Fukushima E.O."/>
            <person name="Akashi T."/>
            <person name="Aoki T."/>
            <person name="Saito K."/>
            <person name="Muranaka T."/>
        </authorList>
    </citation>
    <scope>NUCLEOTIDE SEQUENCE</scope>
</reference>
<name>H1A984_MEDTR</name>
<dbReference type="PRINTS" id="PR00385">
    <property type="entry name" value="P450"/>
</dbReference>
<comment type="similarity">
    <text evidence="2 12">Belongs to the cytochrome P450 family.</text>
</comment>
<feature type="binding site" description="axial binding residue" evidence="11">
    <location>
        <position position="466"/>
    </location>
    <ligand>
        <name>heme</name>
        <dbReference type="ChEBI" id="CHEBI:30413"/>
    </ligand>
    <ligandPart>
        <name>Fe</name>
        <dbReference type="ChEBI" id="CHEBI:18248"/>
    </ligandPart>
</feature>
<sequence length="520" mass="59852">MEASLAIYYGIILITVTLGLVYTWRVLNWIWLKPKRLEKLLREQGCKGNSYRLVLGDLKDSYKMGKQAKSKPMELSDDIIPRVIPYIQQLVQIYGKNPFIWSGTTPRLILTEPELIKDVLNRTSELQKPKYEIFKFLFSGLIIHEGEKWRKHRRLMNAAFQLEKLKIMAPSFLTSCTDMISKWEATLSSDGSGEIDIWPSLQNLTSDVISRNAFGSSYEEGKRIFDLQREQGELVMKNLVKSLIPLWRFIPTATQRRMHEIEKDIDSSLRYIINKREKAMKAGEATENDLLGLLLESNHQEIRDHGNNKNMGMSLEDVVGECKLFYLAGQESTSTMLVWTMILLSRYPDWQERAREEVLQIFGNNKPDYEGLNKLKILPMILYEVLRLYPPAFGVTRYVGKDIKFGNMEVPAGVEVFLPIILLQHNNELWGDDAKMFNPERFAEGISKATNGRFIYFPFGGGPRVCMGQNFSLLEAKMAVSMILQNFYFELSPTYAHTPNLVMTIQPEKGAHVILRKVKA</sequence>
<evidence type="ECO:0000256" key="1">
    <source>
        <dbReference type="ARBA" id="ARBA00004167"/>
    </source>
</evidence>